<keyword evidence="2" id="KW-0812">Transmembrane</keyword>
<feature type="transmembrane region" description="Helical" evidence="2">
    <location>
        <begin position="793"/>
        <end position="812"/>
    </location>
</feature>
<feature type="region of interest" description="Disordered" evidence="1">
    <location>
        <begin position="203"/>
        <end position="259"/>
    </location>
</feature>
<feature type="compositionally biased region" description="Polar residues" evidence="1">
    <location>
        <begin position="391"/>
        <end position="402"/>
    </location>
</feature>
<feature type="region of interest" description="Disordered" evidence="1">
    <location>
        <begin position="1050"/>
        <end position="1125"/>
    </location>
</feature>
<feature type="region of interest" description="Disordered" evidence="1">
    <location>
        <begin position="1197"/>
        <end position="1219"/>
    </location>
</feature>
<gene>
    <name evidence="3" type="ORF">AWRI4619_LOCUS6278</name>
</gene>
<feature type="compositionally biased region" description="Polar residues" evidence="1">
    <location>
        <begin position="218"/>
        <end position="242"/>
    </location>
</feature>
<dbReference type="Gene3D" id="3.90.550.10">
    <property type="entry name" value="Spore Coat Polysaccharide Biosynthesis Protein SpsA, Chain A"/>
    <property type="match status" value="1"/>
</dbReference>
<evidence type="ECO:0000313" key="4">
    <source>
        <dbReference type="Proteomes" id="UP000716446"/>
    </source>
</evidence>
<feature type="transmembrane region" description="Helical" evidence="2">
    <location>
        <begin position="853"/>
        <end position="871"/>
    </location>
</feature>
<dbReference type="EMBL" id="CAIJEN010000009">
    <property type="protein sequence ID" value="CAD0090379.1"/>
    <property type="molecule type" value="Genomic_DNA"/>
</dbReference>
<proteinExistence type="predicted"/>
<keyword evidence="2" id="KW-0472">Membrane</keyword>
<accession>A0A9N8PD43</accession>
<dbReference type="SUPFAM" id="SSF53448">
    <property type="entry name" value="Nucleotide-diphospho-sugar transferases"/>
    <property type="match status" value="1"/>
</dbReference>
<feature type="compositionally biased region" description="Basic and acidic residues" evidence="1">
    <location>
        <begin position="1207"/>
        <end position="1219"/>
    </location>
</feature>
<feature type="compositionally biased region" description="Basic and acidic residues" evidence="1">
    <location>
        <begin position="345"/>
        <end position="356"/>
    </location>
</feature>
<keyword evidence="2" id="KW-1133">Transmembrane helix</keyword>
<dbReference type="InterPro" id="IPR029044">
    <property type="entry name" value="Nucleotide-diphossugar_trans"/>
</dbReference>
<reference evidence="3" key="1">
    <citation type="submission" date="2020-06" db="EMBL/GenBank/DDBJ databases">
        <authorList>
            <person name="Onetto C."/>
        </authorList>
    </citation>
    <scope>NUCLEOTIDE SEQUENCE</scope>
</reference>
<name>A0A9N8PD43_9PEZI</name>
<feature type="transmembrane region" description="Helical" evidence="2">
    <location>
        <begin position="519"/>
        <end position="539"/>
    </location>
</feature>
<feature type="transmembrane region" description="Helical" evidence="2">
    <location>
        <begin position="479"/>
        <end position="499"/>
    </location>
</feature>
<evidence type="ECO:0000313" key="3">
    <source>
        <dbReference type="EMBL" id="CAD0090379.1"/>
    </source>
</evidence>
<dbReference type="AlphaFoldDB" id="A0A9N8PD43"/>
<dbReference type="Proteomes" id="UP000716446">
    <property type="component" value="Unassembled WGS sequence"/>
</dbReference>
<feature type="region of interest" description="Disordered" evidence="1">
    <location>
        <begin position="340"/>
        <end position="412"/>
    </location>
</feature>
<feature type="transmembrane region" description="Helical" evidence="2">
    <location>
        <begin position="891"/>
        <end position="911"/>
    </location>
</feature>
<sequence length="1219" mass="134323">MLSYGAPSTNRRSWNIAPDENPAVQAVPAGRTSNKIPANIGPNESIPNQHTVIRRSLGSGDWESSNVSPGAVNPVNDDIRQPITNNYAAGGAVDNANPFFKPTDPSANRPGILKATSCTEQIPIGNTSTSLGNRLSRNFSNKLTNIVVPANGIQVSGHTPTAEGSLRDVMADTPMQTPIRTSFALAHEQKKPRLSSVAFSGLAPLSEKESRPAPATASDLTPPSSRQPSTTLASRNTSTTCPPSALDSRRPSMAGPRRSSISVTNVVIPAHLMTHVETNWTEDKVVGRRKSAYKREDSRKSFNIQSMAQKQQEEIKNIINTTPQAPRHMSTSMEALAQADPFATMRERQPTEKANDSEQEDEENEEPVTPNEPSEDPADPMAAAGAVLGQVATNETQNSNTAPRRPSMWRKSAAVDVHNPHIAERRPSVFQRAGSVFQGTLQNVRKKVRRSSMWDVYENAKKRQLELRRKRWVQILFEYSFYGMLLVLLYFLIIGEPLWKGTYLELYLAFKYKLNVPGSWSIVIAVSVAYAYSPLLVLFEPDPPMPEEPIDATKTPNIADTALMIPCYKAATLIGPTLEAATKVFPPSHIFVVANGNSPTPLDNTEEICRPFGVNHIWSPVGSKIVAQFVGCYAAKDFKNVLLIDDDCALPPNFPIVSDRLKGNVMCMGYTIKSVGPKSSKGTLCQQAQDLEYKISGIQRALAGKMGSATFPHGAISLWDREFLIKTFSKHPGFSVSEDWFFGHVARQLGCRTQMATSVFIETETPDAVFFSSGGERGGFGEMTVFKQRFYRWNFFFVNGMYYNLHYILFSWKLGWWEIGTKLFVFQEIYETLLYLATPIVVPISLAIRPQFFFELMALTFVLYMANAIIFNEIHLRRKNEKVPQKCVWLYYMPYKLVLTFVNVASCYYAMYKYATYFANRHPKIIEDAKAVNVVLQLEEEDVDDDPVLPVGGRRMSVTAVGSQVDVPGGAIGGRRMTITAMGQRFSNPDITEEDEEAEELIAKPERKASISIVKTGDASRPIDAPLPSITVDGRRVSVGFATAMDEVSTPNAAPIPGRRSSDAFRSKGINEGSVRTTGPRSSRAKGSLVGVTPVLEEAEEEESTTSEKIPTTTSDVESKRRSKRMSQLRYSYIAPTIGVTETEVLPHAAAAAVVDDRLLNRISAIEGALAARGIGAVNFAVHDEGAVEGVANDVEEENKDTVSFAEDEKRHSDAQSMV</sequence>
<feature type="compositionally biased region" description="Acidic residues" evidence="1">
    <location>
        <begin position="357"/>
        <end position="366"/>
    </location>
</feature>
<evidence type="ECO:0000256" key="2">
    <source>
        <dbReference type="SAM" id="Phobius"/>
    </source>
</evidence>
<keyword evidence="4" id="KW-1185">Reference proteome</keyword>
<comment type="caution">
    <text evidence="3">The sequence shown here is derived from an EMBL/GenBank/DDBJ whole genome shotgun (WGS) entry which is preliminary data.</text>
</comment>
<feature type="transmembrane region" description="Helical" evidence="2">
    <location>
        <begin position="832"/>
        <end position="848"/>
    </location>
</feature>
<protein>
    <submittedName>
        <fullName evidence="3">Uncharacterized protein</fullName>
    </submittedName>
</protein>
<organism evidence="3 4">
    <name type="scientific">Aureobasidium vineae</name>
    <dbReference type="NCBI Taxonomy" id="2773715"/>
    <lineage>
        <taxon>Eukaryota</taxon>
        <taxon>Fungi</taxon>
        <taxon>Dikarya</taxon>
        <taxon>Ascomycota</taxon>
        <taxon>Pezizomycotina</taxon>
        <taxon>Dothideomycetes</taxon>
        <taxon>Dothideomycetidae</taxon>
        <taxon>Dothideales</taxon>
        <taxon>Saccotheciaceae</taxon>
        <taxon>Aureobasidium</taxon>
    </lineage>
</organism>
<dbReference type="Pfam" id="PF13641">
    <property type="entry name" value="Glyco_tranf_2_3"/>
    <property type="match status" value="1"/>
</dbReference>
<evidence type="ECO:0000256" key="1">
    <source>
        <dbReference type="SAM" id="MobiDB-lite"/>
    </source>
</evidence>